<keyword evidence="2" id="KW-1185">Reference proteome</keyword>
<comment type="caution">
    <text evidence="1">The sequence shown here is derived from an EMBL/GenBank/DDBJ whole genome shotgun (WGS) entry which is preliminary data.</text>
</comment>
<dbReference type="Proteomes" id="UP000004477">
    <property type="component" value="Unassembled WGS sequence"/>
</dbReference>
<dbReference type="AlphaFoldDB" id="D1PCW5"/>
<dbReference type="EMBL" id="ACBX02000015">
    <property type="protein sequence ID" value="EFB35384.1"/>
    <property type="molecule type" value="Genomic_DNA"/>
</dbReference>
<organism evidence="1 2">
    <name type="scientific">Segatella copri DSM 18205</name>
    <dbReference type="NCBI Taxonomy" id="537011"/>
    <lineage>
        <taxon>Bacteria</taxon>
        <taxon>Pseudomonadati</taxon>
        <taxon>Bacteroidota</taxon>
        <taxon>Bacteroidia</taxon>
        <taxon>Bacteroidales</taxon>
        <taxon>Prevotellaceae</taxon>
        <taxon>Segatella</taxon>
    </lineage>
</organism>
<protein>
    <submittedName>
        <fullName evidence="1">Uncharacterized protein</fullName>
    </submittedName>
</protein>
<evidence type="ECO:0000313" key="1">
    <source>
        <dbReference type="EMBL" id="EFB35384.1"/>
    </source>
</evidence>
<gene>
    <name evidence="1" type="ORF">PREVCOP_05050</name>
</gene>
<dbReference type="PaxDb" id="537011-PREVCOP_05050"/>
<reference evidence="1" key="1">
    <citation type="submission" date="2009-11" db="EMBL/GenBank/DDBJ databases">
        <authorList>
            <person name="Weinstock G."/>
            <person name="Sodergren E."/>
            <person name="Clifton S."/>
            <person name="Fulton L."/>
            <person name="Fulton B."/>
            <person name="Courtney L."/>
            <person name="Fronick C."/>
            <person name="Harrison M."/>
            <person name="Strong C."/>
            <person name="Farmer C."/>
            <person name="Delahaunty K."/>
            <person name="Markovic C."/>
            <person name="Hall O."/>
            <person name="Minx P."/>
            <person name="Tomlinson C."/>
            <person name="Mitreva M."/>
            <person name="Nelson J."/>
            <person name="Hou S."/>
            <person name="Wollam A."/>
            <person name="Pepin K.H."/>
            <person name="Johnson M."/>
            <person name="Bhonagiri V."/>
            <person name="Nash W.E."/>
            <person name="Warren W."/>
            <person name="Chinwalla A."/>
            <person name="Mardis E.R."/>
            <person name="Wilson R.K."/>
        </authorList>
    </citation>
    <scope>NUCLEOTIDE SEQUENCE [LARGE SCALE GENOMIC DNA]</scope>
    <source>
        <strain evidence="1">DSM 18205</strain>
    </source>
</reference>
<name>D1PCW5_9BACT</name>
<sequence length="45" mass="5025">MYIREICGRTKISLAALHTEGAEDGSEDGDDEVDDFLDSFLFHCC</sequence>
<proteinExistence type="predicted"/>
<dbReference type="HOGENOM" id="CLU_3203462_0_0_10"/>
<accession>D1PCW5</accession>
<evidence type="ECO:0000313" key="2">
    <source>
        <dbReference type="Proteomes" id="UP000004477"/>
    </source>
</evidence>